<evidence type="ECO:0000313" key="3">
    <source>
        <dbReference type="Proteomes" id="UP001151760"/>
    </source>
</evidence>
<feature type="region of interest" description="Disordered" evidence="1">
    <location>
        <begin position="1"/>
        <end position="30"/>
    </location>
</feature>
<feature type="non-terminal residue" evidence="2">
    <location>
        <position position="353"/>
    </location>
</feature>
<reference evidence="2" key="1">
    <citation type="journal article" date="2022" name="Int. J. Mol. Sci.">
        <title>Draft Genome of Tanacetum Coccineum: Genomic Comparison of Closely Related Tanacetum-Family Plants.</title>
        <authorList>
            <person name="Yamashiro T."/>
            <person name="Shiraishi A."/>
            <person name="Nakayama K."/>
            <person name="Satake H."/>
        </authorList>
    </citation>
    <scope>NUCLEOTIDE SEQUENCE</scope>
</reference>
<evidence type="ECO:0000256" key="1">
    <source>
        <dbReference type="SAM" id="MobiDB-lite"/>
    </source>
</evidence>
<feature type="compositionally biased region" description="Low complexity" evidence="1">
    <location>
        <begin position="238"/>
        <end position="263"/>
    </location>
</feature>
<name>A0ABQ5EFG6_9ASTR</name>
<feature type="region of interest" description="Disordered" evidence="1">
    <location>
        <begin position="219"/>
        <end position="267"/>
    </location>
</feature>
<feature type="compositionally biased region" description="Basic and acidic residues" evidence="1">
    <location>
        <begin position="226"/>
        <end position="237"/>
    </location>
</feature>
<dbReference type="Pfam" id="PF08284">
    <property type="entry name" value="RVP_2"/>
    <property type="match status" value="1"/>
</dbReference>
<proteinExistence type="predicted"/>
<accession>A0ABQ5EFG6</accession>
<protein>
    <recommendedName>
        <fullName evidence="4">Reverse transcriptase domain-containing protein</fullName>
    </recommendedName>
</protein>
<reference evidence="2" key="2">
    <citation type="submission" date="2022-01" db="EMBL/GenBank/DDBJ databases">
        <authorList>
            <person name="Yamashiro T."/>
            <person name="Shiraishi A."/>
            <person name="Satake H."/>
            <person name="Nakayama K."/>
        </authorList>
    </citation>
    <scope>NUCLEOTIDE SEQUENCE</scope>
</reference>
<dbReference type="EMBL" id="BQNB010016256">
    <property type="protein sequence ID" value="GJT49648.1"/>
    <property type="molecule type" value="Genomic_DNA"/>
</dbReference>
<gene>
    <name evidence="2" type="ORF">Tco_0975805</name>
</gene>
<keyword evidence="3" id="KW-1185">Reference proteome</keyword>
<organism evidence="2 3">
    <name type="scientific">Tanacetum coccineum</name>
    <dbReference type="NCBI Taxonomy" id="301880"/>
    <lineage>
        <taxon>Eukaryota</taxon>
        <taxon>Viridiplantae</taxon>
        <taxon>Streptophyta</taxon>
        <taxon>Embryophyta</taxon>
        <taxon>Tracheophyta</taxon>
        <taxon>Spermatophyta</taxon>
        <taxon>Magnoliopsida</taxon>
        <taxon>eudicotyledons</taxon>
        <taxon>Gunneridae</taxon>
        <taxon>Pentapetalae</taxon>
        <taxon>asterids</taxon>
        <taxon>campanulids</taxon>
        <taxon>Asterales</taxon>
        <taxon>Asteraceae</taxon>
        <taxon>Asteroideae</taxon>
        <taxon>Anthemideae</taxon>
        <taxon>Anthemidinae</taxon>
        <taxon>Tanacetum</taxon>
    </lineage>
</organism>
<dbReference type="Proteomes" id="UP001151760">
    <property type="component" value="Unassembled WGS sequence"/>
</dbReference>
<sequence length="353" mass="40189">MIPPTPPRDIEPPVGSPISLSPSSSVRSSSPGAIKKLVADSVSTALEVQAATMANIDNTNRNIKQGETPVARKCSYKEFMSYQPFNFKGTEGAIGLIHWFKQTESVFSYSNCTEDCKVKFATGTLTEEALSWWNSFAQPIGIDEAYKITWSKFKKLLIKKFQELAVLCPTMVPNYEKLMEVFIGGLPRSIERNVIASKPQTLEEAITITQRLLDQVTKHNSVQGTNDHKQKFDDRRTFNNNNYQNNRNNNNSNRNNDHQQQQNRRQETVRAYAVTLTENNRERALQKLVPKGKQQCPWKSILAEGQERSPRPERSHGFDFVIGMDWLSKYHARIMCDEKVVHIPINGETLIIQ</sequence>
<evidence type="ECO:0000313" key="2">
    <source>
        <dbReference type="EMBL" id="GJT49648.1"/>
    </source>
</evidence>
<feature type="compositionally biased region" description="Low complexity" evidence="1">
    <location>
        <begin position="12"/>
        <end position="30"/>
    </location>
</feature>
<evidence type="ECO:0008006" key="4">
    <source>
        <dbReference type="Google" id="ProtNLM"/>
    </source>
</evidence>
<comment type="caution">
    <text evidence="2">The sequence shown here is derived from an EMBL/GenBank/DDBJ whole genome shotgun (WGS) entry which is preliminary data.</text>
</comment>